<dbReference type="Proteomes" id="UP001484239">
    <property type="component" value="Unassembled WGS sequence"/>
</dbReference>
<dbReference type="EMBL" id="JBBHLI010000010">
    <property type="protein sequence ID" value="MEK9502325.1"/>
    <property type="molecule type" value="Genomic_DNA"/>
</dbReference>
<dbReference type="InterPro" id="IPR004033">
    <property type="entry name" value="UbiE/COQ5_MeTrFase"/>
</dbReference>
<feature type="binding site" evidence="5">
    <location>
        <position position="70"/>
    </location>
    <ligand>
        <name>S-adenosyl-L-methionine</name>
        <dbReference type="ChEBI" id="CHEBI:59789"/>
    </ligand>
</feature>
<evidence type="ECO:0000313" key="6">
    <source>
        <dbReference type="EMBL" id="MEK9502325.1"/>
    </source>
</evidence>
<dbReference type="RefSeq" id="WP_405274339.1">
    <property type="nucleotide sequence ID" value="NZ_JBBHLI010000010.1"/>
</dbReference>
<evidence type="ECO:0000256" key="4">
    <source>
        <dbReference type="ARBA" id="ARBA00022691"/>
    </source>
</evidence>
<comment type="function">
    <text evidence="5">Methyltransferase required for the conversion of demethylmenaquinol (DMKH2) to menaquinol (MKH2).</text>
</comment>
<dbReference type="EC" id="2.1.1.163" evidence="5"/>
<dbReference type="GO" id="GO:0032259">
    <property type="term" value="P:methylation"/>
    <property type="evidence" value="ECO:0007669"/>
    <property type="project" value="UniProtKB-KW"/>
</dbReference>
<comment type="caution">
    <text evidence="5">Lacks conserved residue(s) required for the propagation of feature annotation.</text>
</comment>
<dbReference type="CDD" id="cd02440">
    <property type="entry name" value="AdoMet_MTases"/>
    <property type="match status" value="1"/>
</dbReference>
<dbReference type="PANTHER" id="PTHR43591:SF24">
    <property type="entry name" value="2-METHOXY-6-POLYPRENYL-1,4-BENZOQUINOL METHYLASE, MITOCHONDRIAL"/>
    <property type="match status" value="1"/>
</dbReference>
<keyword evidence="4 5" id="KW-0949">S-adenosyl-L-methionine</keyword>
<dbReference type="PANTHER" id="PTHR43591">
    <property type="entry name" value="METHYLTRANSFERASE"/>
    <property type="match status" value="1"/>
</dbReference>
<keyword evidence="7" id="KW-1185">Reference proteome</keyword>
<organism evidence="6 7">
    <name type="scientific">Gaopeijia maritima</name>
    <dbReference type="NCBI Taxonomy" id="3119007"/>
    <lineage>
        <taxon>Bacteria</taxon>
        <taxon>Pseudomonadati</taxon>
        <taxon>Gemmatimonadota</taxon>
        <taxon>Longimicrobiia</taxon>
        <taxon>Gaopeijiales</taxon>
        <taxon>Gaopeijiaceae</taxon>
        <taxon>Gaopeijia</taxon>
    </lineage>
</organism>
<evidence type="ECO:0000256" key="1">
    <source>
        <dbReference type="ARBA" id="ARBA00022428"/>
    </source>
</evidence>
<sequence>MPTTPEAVPSRGEDRERQVQTIFSEIAPRYDLLNHVLSMNIDRAWRRRAVDTLGWTDRPAGTYLDACAGTFDLGLELARRGDFKGRVVASDFARPMLVAGRSKLDGAAVAPVCGDSLRLPFPDDTFDGATVGFGVRNLSDLDAGFCEFHRVLKPGARLVVLEFTVPPNPIVRAGYMLYFTRILPIIGRIVSGHPWAYTYLPESVKEFPGPQELADKLEGAGFAEAGWSLVTFGIAAIHWARKA</sequence>
<comment type="caution">
    <text evidence="6">The sequence shown here is derived from an EMBL/GenBank/DDBJ whole genome shotgun (WGS) entry which is preliminary data.</text>
</comment>
<dbReference type="Pfam" id="PF01209">
    <property type="entry name" value="Ubie_methyltran"/>
    <property type="match status" value="1"/>
</dbReference>
<gene>
    <name evidence="5" type="primary">menG</name>
    <name evidence="6" type="ORF">WI372_15130</name>
</gene>
<dbReference type="NCBIfam" id="TIGR01934">
    <property type="entry name" value="MenG_MenH_UbiE"/>
    <property type="match status" value="1"/>
</dbReference>
<comment type="similarity">
    <text evidence="5">Belongs to the class I-like SAM-binding methyltransferase superfamily. MenG/UbiE family.</text>
</comment>
<dbReference type="PROSITE" id="PS01183">
    <property type="entry name" value="UBIE_1"/>
    <property type="match status" value="1"/>
</dbReference>
<dbReference type="SUPFAM" id="SSF53335">
    <property type="entry name" value="S-adenosyl-L-methionine-dependent methyltransferases"/>
    <property type="match status" value="1"/>
</dbReference>
<dbReference type="InterPro" id="IPR023576">
    <property type="entry name" value="UbiE/COQ5_MeTrFase_CS"/>
</dbReference>
<feature type="binding site" evidence="5">
    <location>
        <begin position="115"/>
        <end position="116"/>
    </location>
    <ligand>
        <name>S-adenosyl-L-methionine</name>
        <dbReference type="ChEBI" id="CHEBI:59789"/>
    </ligand>
</feature>
<keyword evidence="1 5" id="KW-0474">Menaquinone biosynthesis</keyword>
<proteinExistence type="inferred from homology"/>
<evidence type="ECO:0000256" key="2">
    <source>
        <dbReference type="ARBA" id="ARBA00022603"/>
    </source>
</evidence>
<dbReference type="InterPro" id="IPR029063">
    <property type="entry name" value="SAM-dependent_MTases_sf"/>
</dbReference>
<dbReference type="PROSITE" id="PS51608">
    <property type="entry name" value="SAM_MT_UBIE"/>
    <property type="match status" value="1"/>
</dbReference>
<dbReference type="GO" id="GO:0008168">
    <property type="term" value="F:methyltransferase activity"/>
    <property type="evidence" value="ECO:0007669"/>
    <property type="project" value="UniProtKB-KW"/>
</dbReference>
<name>A0ABU9EFQ4_9BACT</name>
<keyword evidence="2 5" id="KW-0489">Methyltransferase</keyword>
<dbReference type="Gene3D" id="3.40.50.150">
    <property type="entry name" value="Vaccinia Virus protein VP39"/>
    <property type="match status" value="1"/>
</dbReference>
<reference evidence="6 7" key="1">
    <citation type="submission" date="2024-02" db="EMBL/GenBank/DDBJ databases">
        <title>A novel Gemmatimonadota bacterium.</title>
        <authorList>
            <person name="Du Z.-J."/>
            <person name="Ye Y.-Q."/>
        </authorList>
    </citation>
    <scope>NUCLEOTIDE SEQUENCE [LARGE SCALE GENOMIC DNA]</scope>
    <source>
        <strain evidence="6 7">DH-20</strain>
    </source>
</reference>
<evidence type="ECO:0000256" key="5">
    <source>
        <dbReference type="HAMAP-Rule" id="MF_01813"/>
    </source>
</evidence>
<dbReference type="HAMAP" id="MF_01813">
    <property type="entry name" value="MenG_UbiE_methyltr"/>
    <property type="match status" value="1"/>
</dbReference>
<comment type="catalytic activity">
    <reaction evidence="5">
        <text>a 2-demethylmenaquinol + S-adenosyl-L-methionine = a menaquinol + S-adenosyl-L-homocysteine + H(+)</text>
        <dbReference type="Rhea" id="RHEA:42640"/>
        <dbReference type="Rhea" id="RHEA-COMP:9539"/>
        <dbReference type="Rhea" id="RHEA-COMP:9563"/>
        <dbReference type="ChEBI" id="CHEBI:15378"/>
        <dbReference type="ChEBI" id="CHEBI:18151"/>
        <dbReference type="ChEBI" id="CHEBI:55437"/>
        <dbReference type="ChEBI" id="CHEBI:57856"/>
        <dbReference type="ChEBI" id="CHEBI:59789"/>
        <dbReference type="EC" id="2.1.1.163"/>
    </reaction>
</comment>
<accession>A0ABU9EFQ4</accession>
<protein>
    <recommendedName>
        <fullName evidence="5">Demethylmenaquinone methyltransferase</fullName>
        <ecNumber evidence="5">2.1.1.163</ecNumber>
    </recommendedName>
</protein>
<feature type="binding site" evidence="5">
    <location>
        <position position="91"/>
    </location>
    <ligand>
        <name>S-adenosyl-L-methionine</name>
        <dbReference type="ChEBI" id="CHEBI:59789"/>
    </ligand>
</feature>
<evidence type="ECO:0000313" key="7">
    <source>
        <dbReference type="Proteomes" id="UP001484239"/>
    </source>
</evidence>
<comment type="pathway">
    <text evidence="5">Quinol/quinone metabolism; menaquinone biosynthesis; menaquinol from 1,4-dihydroxy-2-naphthoate: step 2/2.</text>
</comment>
<keyword evidence="3 5" id="KW-0808">Transferase</keyword>
<dbReference type="PROSITE" id="PS01184">
    <property type="entry name" value="UBIE_2"/>
    <property type="match status" value="1"/>
</dbReference>
<evidence type="ECO:0000256" key="3">
    <source>
        <dbReference type="ARBA" id="ARBA00022679"/>
    </source>
</evidence>